<dbReference type="SUPFAM" id="SSF82771">
    <property type="entry name" value="GIY-YIG endonuclease"/>
    <property type="match status" value="1"/>
</dbReference>
<dbReference type="EMBL" id="JACNIG010000121">
    <property type="protein sequence ID" value="MBC8431187.1"/>
    <property type="molecule type" value="Genomic_DNA"/>
</dbReference>
<name>A0A8J6P0U6_9BACT</name>
<organism evidence="1 2">
    <name type="scientific">Candidatus Desulfatibia vada</name>
    <dbReference type="NCBI Taxonomy" id="2841696"/>
    <lineage>
        <taxon>Bacteria</taxon>
        <taxon>Pseudomonadati</taxon>
        <taxon>Thermodesulfobacteriota</taxon>
        <taxon>Desulfobacteria</taxon>
        <taxon>Desulfobacterales</taxon>
        <taxon>Desulfobacterales incertae sedis</taxon>
        <taxon>Candidatus Desulfatibia</taxon>
    </lineage>
</organism>
<dbReference type="InterPro" id="IPR035901">
    <property type="entry name" value="GIY-YIG_endonuc_sf"/>
</dbReference>
<gene>
    <name evidence="1" type="ORF">H8D96_04635</name>
</gene>
<evidence type="ECO:0008006" key="3">
    <source>
        <dbReference type="Google" id="ProtNLM"/>
    </source>
</evidence>
<sequence length="91" mass="10369">MGTKKVKFNKTDLNQLPKNKPVLYKIETDGGNLNYVGTAKRGRVQERLAEHIGEIPGATVRIEQFDSIDKAREKETRIIKLSQPKYNEKGK</sequence>
<reference evidence="1 2" key="1">
    <citation type="submission" date="2020-08" db="EMBL/GenBank/DDBJ databases">
        <title>Bridging the membrane lipid divide: bacteria of the FCB group superphylum have the potential to synthesize archaeal ether lipids.</title>
        <authorList>
            <person name="Villanueva L."/>
            <person name="Von Meijenfeldt F.A.B."/>
            <person name="Westbye A.B."/>
            <person name="Yadav S."/>
            <person name="Hopmans E.C."/>
            <person name="Dutilh B.E."/>
            <person name="Sinninghe Damste J.S."/>
        </authorList>
    </citation>
    <scope>NUCLEOTIDE SEQUENCE [LARGE SCALE GENOMIC DNA]</scope>
    <source>
        <strain evidence="1">NIOZ-UU17</strain>
    </source>
</reference>
<evidence type="ECO:0000313" key="1">
    <source>
        <dbReference type="EMBL" id="MBC8431187.1"/>
    </source>
</evidence>
<proteinExistence type="predicted"/>
<dbReference type="AlphaFoldDB" id="A0A8J6P0U6"/>
<comment type="caution">
    <text evidence="1">The sequence shown here is derived from an EMBL/GenBank/DDBJ whole genome shotgun (WGS) entry which is preliminary data.</text>
</comment>
<accession>A0A8J6P0U6</accession>
<evidence type="ECO:0000313" key="2">
    <source>
        <dbReference type="Proteomes" id="UP000605201"/>
    </source>
</evidence>
<dbReference type="Proteomes" id="UP000605201">
    <property type="component" value="Unassembled WGS sequence"/>
</dbReference>
<protein>
    <recommendedName>
        <fullName evidence="3">GIY-YIG domain-containing protein</fullName>
    </recommendedName>
</protein>